<gene>
    <name evidence="8" type="primary">pstS</name>
    <name evidence="8" type="ORF">VVR66_07440</name>
</gene>
<keyword evidence="9" id="KW-1185">Reference proteome</keyword>
<dbReference type="Proteomes" id="UP001558481">
    <property type="component" value="Unassembled WGS sequence"/>
</dbReference>
<feature type="signal peptide" evidence="6">
    <location>
        <begin position="1"/>
        <end position="24"/>
    </location>
</feature>
<dbReference type="PANTHER" id="PTHR42996:SF1">
    <property type="entry name" value="PHOSPHATE-BINDING PROTEIN PSTS"/>
    <property type="match status" value="1"/>
</dbReference>
<dbReference type="CDD" id="cd13565">
    <property type="entry name" value="PBP2_PstS"/>
    <property type="match status" value="1"/>
</dbReference>
<dbReference type="EMBL" id="JAYWLU010000006">
    <property type="protein sequence ID" value="MEX3594542.1"/>
    <property type="molecule type" value="Genomic_DNA"/>
</dbReference>
<dbReference type="Pfam" id="PF12849">
    <property type="entry name" value="PBP_like_2"/>
    <property type="match status" value="1"/>
</dbReference>
<dbReference type="PROSITE" id="PS51257">
    <property type="entry name" value="PROKAR_LIPOPROTEIN"/>
    <property type="match status" value="1"/>
</dbReference>
<name>A0ABV3V236_9MICC</name>
<evidence type="ECO:0000256" key="5">
    <source>
        <dbReference type="SAM" id="MobiDB-lite"/>
    </source>
</evidence>
<comment type="similarity">
    <text evidence="1 4">Belongs to the PstS family.</text>
</comment>
<keyword evidence="6" id="KW-0732">Signal</keyword>
<evidence type="ECO:0000256" key="3">
    <source>
        <dbReference type="ARBA" id="ARBA00022592"/>
    </source>
</evidence>
<keyword evidence="3 4" id="KW-0592">Phosphate transport</keyword>
<proteinExistence type="inferred from homology"/>
<dbReference type="NCBIfam" id="TIGR00975">
    <property type="entry name" value="3a0107s03"/>
    <property type="match status" value="1"/>
</dbReference>
<dbReference type="RefSeq" id="WP_095797715.1">
    <property type="nucleotide sequence ID" value="NZ_JALXKX010000001.1"/>
</dbReference>
<evidence type="ECO:0000259" key="7">
    <source>
        <dbReference type="Pfam" id="PF12849"/>
    </source>
</evidence>
<keyword evidence="2 4" id="KW-0813">Transport</keyword>
<dbReference type="InterPro" id="IPR005673">
    <property type="entry name" value="ABC_phos-bd_PstS"/>
</dbReference>
<reference evidence="8 9" key="1">
    <citation type="journal article" date="2024" name="Fungal Genet. Biol.">
        <title>The porcine skin microbiome exhibits broad fungal antagonism.</title>
        <authorList>
            <person name="De La Cruz K.F."/>
            <person name="Townsend E.C."/>
            <person name="Alex Cheong J.Z."/>
            <person name="Salamzade R."/>
            <person name="Liu A."/>
            <person name="Sandstrom S."/>
            <person name="Davila E."/>
            <person name="Huang L."/>
            <person name="Xu K.H."/>
            <person name="Wu S.Y."/>
            <person name="Meudt J.J."/>
            <person name="Shanmuganayagam D."/>
            <person name="Gibson A.L.F."/>
            <person name="Kalan L.R."/>
        </authorList>
    </citation>
    <scope>NUCLEOTIDE SEQUENCE [LARGE SCALE GENOMIC DNA]</scope>
    <source>
        <strain evidence="8 9">LK2625</strain>
    </source>
</reference>
<feature type="chain" id="PRO_5047419182" description="Phosphate-binding protein" evidence="6">
    <location>
        <begin position="25"/>
        <end position="371"/>
    </location>
</feature>
<evidence type="ECO:0000256" key="6">
    <source>
        <dbReference type="SAM" id="SignalP"/>
    </source>
</evidence>
<dbReference type="InterPro" id="IPR024370">
    <property type="entry name" value="PBP_domain"/>
</dbReference>
<feature type="compositionally biased region" description="Gly residues" evidence="5">
    <location>
        <begin position="31"/>
        <end position="42"/>
    </location>
</feature>
<dbReference type="Gene3D" id="3.40.190.10">
    <property type="entry name" value="Periplasmic binding protein-like II"/>
    <property type="match status" value="2"/>
</dbReference>
<feature type="region of interest" description="Disordered" evidence="5">
    <location>
        <begin position="29"/>
        <end position="50"/>
    </location>
</feature>
<evidence type="ECO:0000256" key="4">
    <source>
        <dbReference type="PIRNR" id="PIRNR002756"/>
    </source>
</evidence>
<evidence type="ECO:0000256" key="1">
    <source>
        <dbReference type="ARBA" id="ARBA00008725"/>
    </source>
</evidence>
<comment type="caution">
    <text evidence="8">The sequence shown here is derived from an EMBL/GenBank/DDBJ whole genome shotgun (WGS) entry which is preliminary data.</text>
</comment>
<evidence type="ECO:0000256" key="2">
    <source>
        <dbReference type="ARBA" id="ARBA00022448"/>
    </source>
</evidence>
<organism evidence="8 9">
    <name type="scientific">Kocuria carniphila</name>
    <dbReference type="NCBI Taxonomy" id="262208"/>
    <lineage>
        <taxon>Bacteria</taxon>
        <taxon>Bacillati</taxon>
        <taxon>Actinomycetota</taxon>
        <taxon>Actinomycetes</taxon>
        <taxon>Micrococcales</taxon>
        <taxon>Micrococcaceae</taxon>
        <taxon>Kocuria</taxon>
    </lineage>
</organism>
<evidence type="ECO:0000313" key="8">
    <source>
        <dbReference type="EMBL" id="MEX3594542.1"/>
    </source>
</evidence>
<dbReference type="PANTHER" id="PTHR42996">
    <property type="entry name" value="PHOSPHATE-BINDING PROTEIN PSTS"/>
    <property type="match status" value="1"/>
</dbReference>
<accession>A0ABV3V236</accession>
<dbReference type="InterPro" id="IPR050962">
    <property type="entry name" value="Phosphate-bind_PstS"/>
</dbReference>
<protein>
    <recommendedName>
        <fullName evidence="4">Phosphate-binding protein</fullName>
    </recommendedName>
</protein>
<dbReference type="SUPFAM" id="SSF53850">
    <property type="entry name" value="Periplasmic binding protein-like II"/>
    <property type="match status" value="1"/>
</dbReference>
<sequence length="371" mass="38518">MKASYYGRSAAVLAIGALALTACGSDNPTGNEGGDSNGGGGESSVSGTLTGIGASSQQAAMTAWQNGFQSANSGATVQYSPDGSGAGRTAFLAGGAQFAGSDAFMSDEENEESKEQCGTDGSLNLPVYISPIAVAFNLPGVDSLKLDAPTIAKIFKGEIETWNAPEIAEQNPDADLPDTRITVVHRNDDSGTTENFTEYLHSAAPQDWTDEPDQAWPSKYAAENDKGTSGVVNTTQGTEGTITYADASAVGDLGTVDIKVGEEYVPHSPEAAAKAVEVSKQVEGRSEHDMAIELERDTTEAGAYPLVLISYHVVCSQYDSQETADLVKAFESYVISEDGQKTAADSAGSAPLSETLREQATAAVESIKVQG</sequence>
<evidence type="ECO:0000313" key="9">
    <source>
        <dbReference type="Proteomes" id="UP001558481"/>
    </source>
</evidence>
<dbReference type="PIRSF" id="PIRSF002756">
    <property type="entry name" value="PstS"/>
    <property type="match status" value="1"/>
</dbReference>
<feature type="domain" description="PBP" evidence="7">
    <location>
        <begin position="42"/>
        <end position="337"/>
    </location>
</feature>